<dbReference type="Pfam" id="PF18962">
    <property type="entry name" value="Por_Secre_tail"/>
    <property type="match status" value="1"/>
</dbReference>
<evidence type="ECO:0000259" key="1">
    <source>
        <dbReference type="Pfam" id="PF18962"/>
    </source>
</evidence>
<evidence type="ECO:0000313" key="2">
    <source>
        <dbReference type="EMBL" id="VAW10371.1"/>
    </source>
</evidence>
<dbReference type="InterPro" id="IPR026444">
    <property type="entry name" value="Secre_tail"/>
</dbReference>
<proteinExistence type="predicted"/>
<protein>
    <recommendedName>
        <fullName evidence="1">Secretion system C-terminal sorting domain-containing protein</fullName>
    </recommendedName>
</protein>
<reference evidence="2" key="1">
    <citation type="submission" date="2018-06" db="EMBL/GenBank/DDBJ databases">
        <authorList>
            <person name="Zhirakovskaya E."/>
        </authorList>
    </citation>
    <scope>NUCLEOTIDE SEQUENCE</scope>
</reference>
<name>A0A3B0SVG0_9ZZZZ</name>
<dbReference type="EMBL" id="UOEL01000019">
    <property type="protein sequence ID" value="VAW10371.1"/>
    <property type="molecule type" value="Genomic_DNA"/>
</dbReference>
<dbReference type="Gene3D" id="2.160.20.10">
    <property type="entry name" value="Single-stranded right-handed beta-helix, Pectin lyase-like"/>
    <property type="match status" value="1"/>
</dbReference>
<dbReference type="InterPro" id="IPR012334">
    <property type="entry name" value="Pectin_lyas_fold"/>
</dbReference>
<dbReference type="AlphaFoldDB" id="A0A3B0SVG0"/>
<sequence>MNHKIKLSSIIALLFFNLYAYSNTHPRLNFTDLISGSGTGIGDNLGSGIIVSLWGNNLGDTQNSSEVKFRASNGTVYDVAHVYYWKNADGQLPSGPANLYASHKMQEIAISIPNVAQGAGELLVIVNGIESNPLPFTIRNGDIYHVMTSGDDNNDGSFTNPWLTIDNALDEIDDPGATIYIHNNLSTGTPATKRAVYWNNASAASGYANQYGIIAYPNSQPMVIGRAGFWNYNTTGQVVSKFSVFTSNCDEGPNGQRINCATNPTNLTFGIQTSAYGRVIANTVTDRDGGCSSGQQGAIYGNFLSGDRVSGAKIFGNEVHEYGCAGSRKFHHATYMSIRSGSDNEQVDPWRFGWNYLHDNDVKNGIHQYDENNNGLECGSPNGTVIINDNVIINQAGSGINVGANCPWTNDFDIYNNIIINAGRAADWDGIDPTTSNGPYTSAITIQDGGLMGTMYIHDNTLHSWNGDNQSNGAEAGLGLLGGDDNVTILWENNVSYTTKDDPFVAPNWNGAQLVDNVSGDNNSWFYTGSNPVVAIVPTWDNGAMTTDPLITINNAQIEVDVNSPLAGSSNTTITHDVYGNPRSNPATLGAVENIDIPLSTNDEGFNNLVSIIPIPTNEYFSINLKNEILEKVVLYNELGQKLIETISNKVDVSNLSSGIYFVKITTQSGKMAAKKIIKN</sequence>
<gene>
    <name evidence="2" type="ORF">MNBD_BACTEROID03-1052</name>
</gene>
<accession>A0A3B0SVG0</accession>
<dbReference type="NCBIfam" id="TIGR04183">
    <property type="entry name" value="Por_Secre_tail"/>
    <property type="match status" value="1"/>
</dbReference>
<organism evidence="2">
    <name type="scientific">hydrothermal vent metagenome</name>
    <dbReference type="NCBI Taxonomy" id="652676"/>
    <lineage>
        <taxon>unclassified sequences</taxon>
        <taxon>metagenomes</taxon>
        <taxon>ecological metagenomes</taxon>
    </lineage>
</organism>
<feature type="domain" description="Secretion system C-terminal sorting" evidence="1">
    <location>
        <begin position="613"/>
        <end position="678"/>
    </location>
</feature>